<evidence type="ECO:0000256" key="3">
    <source>
        <dbReference type="ARBA" id="ARBA00017144"/>
    </source>
</evidence>
<evidence type="ECO:0000256" key="11">
    <source>
        <dbReference type="HAMAP-Rule" id="MF_00165"/>
    </source>
</evidence>
<keyword evidence="4 11" id="KW-0808">Transferase</keyword>
<proteinExistence type="inferred from homology"/>
<keyword evidence="7 11" id="KW-0418">Kinase</keyword>
<comment type="similarity">
    <text evidence="1 11">Belongs to the thymidylate kinase family.</text>
</comment>
<protein>
    <recommendedName>
        <fullName evidence="3 11">Thymidylate kinase</fullName>
        <ecNumber evidence="2 11">2.7.4.9</ecNumber>
    </recommendedName>
    <alternativeName>
        <fullName evidence="11">dTMP kinase</fullName>
    </alternativeName>
</protein>
<comment type="function">
    <text evidence="10 11">Phosphorylation of dTMP to form dTDP in both de novo and salvage pathways of dTTP synthesis.</text>
</comment>
<dbReference type="GO" id="GO:0004798">
    <property type="term" value="F:dTMP kinase activity"/>
    <property type="evidence" value="ECO:0007669"/>
    <property type="project" value="UniProtKB-UniRule"/>
</dbReference>
<sequence>MNKLNGKFVTFEGMDTAGKTTIMKMLKDYIETLPTKNNYVFTREPGSTYSREAEKIRTLILDKDNNFPTIVDALLFAAGRRLNLENAVWPALKENKIVFSDRYWISSFVYQGILGDAGYDNVKTINLIATNSTAPDFIVFFDLEPKIVLKRLANLRNETDRLEHFDLDYYVKLRKAYLNVLQEYKQKVAIIDSSKTLEEMFQDLLKILKERELI</sequence>
<keyword evidence="13" id="KW-0614">Plasmid</keyword>
<evidence type="ECO:0000256" key="1">
    <source>
        <dbReference type="ARBA" id="ARBA00009776"/>
    </source>
</evidence>
<dbReference type="PANTHER" id="PTHR10344:SF4">
    <property type="entry name" value="UMP-CMP KINASE 2, MITOCHONDRIAL"/>
    <property type="match status" value="1"/>
</dbReference>
<dbReference type="NCBIfam" id="TIGR00041">
    <property type="entry name" value="DTMP_kinase"/>
    <property type="match status" value="1"/>
</dbReference>
<name>A0A448ZYP0_METSV</name>
<keyword evidence="6 11" id="KW-0547">Nucleotide-binding</keyword>
<dbReference type="RefSeq" id="WP_024544142.1">
    <property type="nucleotide sequence ID" value="NZ_BPLV01000001.1"/>
</dbReference>
<dbReference type="GO" id="GO:0005524">
    <property type="term" value="F:ATP binding"/>
    <property type="evidence" value="ECO:0007669"/>
    <property type="project" value="UniProtKB-UniRule"/>
</dbReference>
<evidence type="ECO:0000256" key="5">
    <source>
        <dbReference type="ARBA" id="ARBA00022727"/>
    </source>
</evidence>
<dbReference type="GO" id="GO:0006233">
    <property type="term" value="P:dTDP biosynthetic process"/>
    <property type="evidence" value="ECO:0007669"/>
    <property type="project" value="InterPro"/>
</dbReference>
<evidence type="ECO:0000313" key="13">
    <source>
        <dbReference type="EMBL" id="VEU56265.1"/>
    </source>
</evidence>
<dbReference type="HAMAP" id="MF_00165">
    <property type="entry name" value="Thymidylate_kinase"/>
    <property type="match status" value="1"/>
</dbReference>
<organism evidence="13">
    <name type="scientific">Metamycoplasma salivarium</name>
    <name type="common">Mycoplasma salivarium</name>
    <dbReference type="NCBI Taxonomy" id="2124"/>
    <lineage>
        <taxon>Bacteria</taxon>
        <taxon>Bacillati</taxon>
        <taxon>Mycoplasmatota</taxon>
        <taxon>Mycoplasmoidales</taxon>
        <taxon>Metamycoplasmataceae</taxon>
        <taxon>Metamycoplasma</taxon>
    </lineage>
</organism>
<evidence type="ECO:0000259" key="12">
    <source>
        <dbReference type="Pfam" id="PF02223"/>
    </source>
</evidence>
<accession>A0A448ZYP0</accession>
<evidence type="ECO:0000256" key="10">
    <source>
        <dbReference type="ARBA" id="ARBA00057735"/>
    </source>
</evidence>
<feature type="binding site" evidence="11">
    <location>
        <begin position="13"/>
        <end position="20"/>
    </location>
    <ligand>
        <name>ATP</name>
        <dbReference type="ChEBI" id="CHEBI:30616"/>
    </ligand>
</feature>
<evidence type="ECO:0000256" key="4">
    <source>
        <dbReference type="ARBA" id="ARBA00022679"/>
    </source>
</evidence>
<geneLocation type="plasmid" evidence="13">
    <name>2</name>
</geneLocation>
<dbReference type="GO" id="GO:0006227">
    <property type="term" value="P:dUDP biosynthetic process"/>
    <property type="evidence" value="ECO:0007669"/>
    <property type="project" value="TreeGrafter"/>
</dbReference>
<dbReference type="SUPFAM" id="SSF52540">
    <property type="entry name" value="P-loop containing nucleoside triphosphate hydrolases"/>
    <property type="match status" value="1"/>
</dbReference>
<evidence type="ECO:0000256" key="6">
    <source>
        <dbReference type="ARBA" id="ARBA00022741"/>
    </source>
</evidence>
<evidence type="ECO:0000256" key="9">
    <source>
        <dbReference type="ARBA" id="ARBA00048743"/>
    </source>
</evidence>
<dbReference type="InterPro" id="IPR027417">
    <property type="entry name" value="P-loop_NTPase"/>
</dbReference>
<dbReference type="FunFam" id="3.40.50.300:FF:000225">
    <property type="entry name" value="Thymidylate kinase"/>
    <property type="match status" value="1"/>
</dbReference>
<dbReference type="PANTHER" id="PTHR10344">
    <property type="entry name" value="THYMIDYLATE KINASE"/>
    <property type="match status" value="1"/>
</dbReference>
<dbReference type="EMBL" id="LR214939">
    <property type="protein sequence ID" value="VEU56265.1"/>
    <property type="molecule type" value="Genomic_DNA"/>
</dbReference>
<feature type="domain" description="Thymidylate kinase-like" evidence="12">
    <location>
        <begin position="11"/>
        <end position="203"/>
    </location>
</feature>
<comment type="catalytic activity">
    <reaction evidence="9 11">
        <text>dTMP + ATP = dTDP + ADP</text>
        <dbReference type="Rhea" id="RHEA:13517"/>
        <dbReference type="ChEBI" id="CHEBI:30616"/>
        <dbReference type="ChEBI" id="CHEBI:58369"/>
        <dbReference type="ChEBI" id="CHEBI:63528"/>
        <dbReference type="ChEBI" id="CHEBI:456216"/>
        <dbReference type="EC" id="2.7.4.9"/>
    </reaction>
</comment>
<keyword evidence="5 11" id="KW-0545">Nucleotide biosynthesis</keyword>
<keyword evidence="8 11" id="KW-0067">ATP-binding</keyword>
<evidence type="ECO:0000256" key="2">
    <source>
        <dbReference type="ARBA" id="ARBA00012980"/>
    </source>
</evidence>
<dbReference type="InterPro" id="IPR018094">
    <property type="entry name" value="Thymidylate_kinase"/>
</dbReference>
<dbReference type="Pfam" id="PF02223">
    <property type="entry name" value="Thymidylate_kin"/>
    <property type="match status" value="1"/>
</dbReference>
<dbReference type="AlphaFoldDB" id="A0A448ZYP0"/>
<evidence type="ECO:0000256" key="8">
    <source>
        <dbReference type="ARBA" id="ARBA00022840"/>
    </source>
</evidence>
<dbReference type="Gene3D" id="3.40.50.300">
    <property type="entry name" value="P-loop containing nucleotide triphosphate hydrolases"/>
    <property type="match status" value="1"/>
</dbReference>
<gene>
    <name evidence="13" type="primary">tmk_2</name>
    <name evidence="11" type="synonym">tmk</name>
    <name evidence="13" type="ORF">NCTC10113_01168</name>
</gene>
<evidence type="ECO:0000256" key="7">
    <source>
        <dbReference type="ARBA" id="ARBA00022777"/>
    </source>
</evidence>
<dbReference type="InterPro" id="IPR039430">
    <property type="entry name" value="Thymidylate_kin-like_dom"/>
</dbReference>
<dbReference type="GO" id="GO:0005737">
    <property type="term" value="C:cytoplasm"/>
    <property type="evidence" value="ECO:0007669"/>
    <property type="project" value="TreeGrafter"/>
</dbReference>
<dbReference type="GO" id="GO:0006235">
    <property type="term" value="P:dTTP biosynthetic process"/>
    <property type="evidence" value="ECO:0007669"/>
    <property type="project" value="UniProtKB-UniRule"/>
</dbReference>
<dbReference type="EC" id="2.7.4.9" evidence="2 11"/>
<reference evidence="13" key="1">
    <citation type="submission" date="2019-01" db="EMBL/GenBank/DDBJ databases">
        <authorList>
            <consortium name="Pathogen Informatics"/>
        </authorList>
    </citation>
    <scope>NUCLEOTIDE SEQUENCE [LARGE SCALE GENOMIC DNA]</scope>
    <source>
        <strain evidence="13">NCTC10113</strain>
    </source>
</reference>
<dbReference type="CDD" id="cd01672">
    <property type="entry name" value="TMPK"/>
    <property type="match status" value="1"/>
</dbReference>